<accession>A0A1Q3AXM6</accession>
<feature type="compositionally biased region" description="Polar residues" evidence="1">
    <location>
        <begin position="239"/>
        <end position="250"/>
    </location>
</feature>
<feature type="non-terminal residue" evidence="2">
    <location>
        <position position="1"/>
    </location>
</feature>
<feature type="compositionally biased region" description="Basic and acidic residues" evidence="1">
    <location>
        <begin position="17"/>
        <end position="34"/>
    </location>
</feature>
<feature type="compositionally biased region" description="Polar residues" evidence="1">
    <location>
        <begin position="216"/>
        <end position="228"/>
    </location>
</feature>
<evidence type="ECO:0000313" key="3">
    <source>
        <dbReference type="Proteomes" id="UP000187406"/>
    </source>
</evidence>
<gene>
    <name evidence="2" type="ORF">CFOL_v3_03844</name>
</gene>
<evidence type="ECO:0000313" key="2">
    <source>
        <dbReference type="EMBL" id="GAV60313.1"/>
    </source>
</evidence>
<name>A0A1Q3AXM6_CEPFO</name>
<feature type="compositionally biased region" description="Polar residues" evidence="1">
    <location>
        <begin position="190"/>
        <end position="200"/>
    </location>
</feature>
<feature type="compositionally biased region" description="Low complexity" evidence="1">
    <location>
        <begin position="202"/>
        <end position="213"/>
    </location>
</feature>
<keyword evidence="3" id="KW-1185">Reference proteome</keyword>
<organism evidence="2 3">
    <name type="scientific">Cephalotus follicularis</name>
    <name type="common">Albany pitcher plant</name>
    <dbReference type="NCBI Taxonomy" id="3775"/>
    <lineage>
        <taxon>Eukaryota</taxon>
        <taxon>Viridiplantae</taxon>
        <taxon>Streptophyta</taxon>
        <taxon>Embryophyta</taxon>
        <taxon>Tracheophyta</taxon>
        <taxon>Spermatophyta</taxon>
        <taxon>Magnoliopsida</taxon>
        <taxon>eudicotyledons</taxon>
        <taxon>Gunneridae</taxon>
        <taxon>Pentapetalae</taxon>
        <taxon>rosids</taxon>
        <taxon>fabids</taxon>
        <taxon>Oxalidales</taxon>
        <taxon>Cephalotaceae</taxon>
        <taxon>Cephalotus</taxon>
    </lineage>
</organism>
<proteinExistence type="predicted"/>
<dbReference type="EMBL" id="BDDD01000143">
    <property type="protein sequence ID" value="GAV60313.1"/>
    <property type="molecule type" value="Genomic_DNA"/>
</dbReference>
<dbReference type="Proteomes" id="UP000187406">
    <property type="component" value="Unassembled WGS sequence"/>
</dbReference>
<feature type="compositionally biased region" description="Polar residues" evidence="1">
    <location>
        <begin position="137"/>
        <end position="174"/>
    </location>
</feature>
<feature type="region of interest" description="Disordered" evidence="1">
    <location>
        <begin position="1"/>
        <end position="34"/>
    </location>
</feature>
<feature type="region of interest" description="Disordered" evidence="1">
    <location>
        <begin position="102"/>
        <end position="267"/>
    </location>
</feature>
<feature type="compositionally biased region" description="Basic residues" evidence="1">
    <location>
        <begin position="112"/>
        <end position="131"/>
    </location>
</feature>
<dbReference type="AlphaFoldDB" id="A0A1Q3AXM6"/>
<protein>
    <submittedName>
        <fullName evidence="2">Uncharacterized protein</fullName>
    </submittedName>
</protein>
<comment type="caution">
    <text evidence="2">The sequence shown here is derived from an EMBL/GenBank/DDBJ whole genome shotgun (WGS) entry which is preliminary data.</text>
</comment>
<dbReference type="InParanoid" id="A0A1Q3AXM6"/>
<evidence type="ECO:0000256" key="1">
    <source>
        <dbReference type="SAM" id="MobiDB-lite"/>
    </source>
</evidence>
<reference evidence="3" key="1">
    <citation type="submission" date="2016-04" db="EMBL/GenBank/DDBJ databases">
        <title>Cephalotus genome sequencing.</title>
        <authorList>
            <person name="Fukushima K."/>
            <person name="Hasebe M."/>
            <person name="Fang X."/>
        </authorList>
    </citation>
    <scope>NUCLEOTIDE SEQUENCE [LARGE SCALE GENOMIC DNA]</scope>
    <source>
        <strain evidence="3">cv. St1</strain>
    </source>
</reference>
<sequence>GPYPNKQFYTQWSQQHRAKDTEEREKEPQEKERQVRFSSITKSFCFILILYTTTNTHLLHLHHHLHPPNILQINHQNIHCLYQYTQKQQLIHQINTPYPLPNTEPQTTQTNLHHHSPHLHKPFTHNSKHIKNPLPPQTATVTHQNPQEQPHISLPEPSTSNSRKTAFTSPQPTTHYRYHHINHPKYPNKQYPQNHPSVTSRKPPTNKTTNPHKPSIHTTSKLKPTTPANHREKHKTIPIKSQANRSQISTHHCHGQNPKKTDRPPLPQSMQTAPWIPNSWPLEFFFFALISLASLLRGTE</sequence>